<sequence>MVSSITYSNLSQKIIDCELPSSETLNTLSTSQQIEILKLCYNAQRKLLNQLLEEKRIENADIEIPTIQLPKRNKTQSSKLKLSALCSWSPKDYFAKIKADFTPHLEENKIKASVTWSQLGYTARESWIEDVYNKHRSKIGSNKWIVQECLKQKLTDRADNFRRKNYKAKPRITQNLDNNDELEMSIQQNIEKITNANKENMSIDFEKEFCESDGDNLEDEDCSGSSFSTYATPTLNNYVTLDSDEYIDPTSSGHIVSNSNSDSEEADEGYMTQTSKKDTQLPLQSQKIQNVKISNKT</sequence>
<evidence type="ECO:0000313" key="3">
    <source>
        <dbReference type="Proteomes" id="UP000789901"/>
    </source>
</evidence>
<proteinExistence type="predicted"/>
<keyword evidence="3" id="KW-1185">Reference proteome</keyword>
<organism evidence="2 3">
    <name type="scientific">Gigaspora margarita</name>
    <dbReference type="NCBI Taxonomy" id="4874"/>
    <lineage>
        <taxon>Eukaryota</taxon>
        <taxon>Fungi</taxon>
        <taxon>Fungi incertae sedis</taxon>
        <taxon>Mucoromycota</taxon>
        <taxon>Glomeromycotina</taxon>
        <taxon>Glomeromycetes</taxon>
        <taxon>Diversisporales</taxon>
        <taxon>Gigasporaceae</taxon>
        <taxon>Gigaspora</taxon>
    </lineage>
</organism>
<reference evidence="2 3" key="1">
    <citation type="submission" date="2021-06" db="EMBL/GenBank/DDBJ databases">
        <authorList>
            <person name="Kallberg Y."/>
            <person name="Tangrot J."/>
            <person name="Rosling A."/>
        </authorList>
    </citation>
    <scope>NUCLEOTIDE SEQUENCE [LARGE SCALE GENOMIC DNA]</scope>
    <source>
        <strain evidence="2 3">120-4 pot B 10/14</strain>
    </source>
</reference>
<comment type="caution">
    <text evidence="2">The sequence shown here is derived from an EMBL/GenBank/DDBJ whole genome shotgun (WGS) entry which is preliminary data.</text>
</comment>
<evidence type="ECO:0000313" key="2">
    <source>
        <dbReference type="EMBL" id="CAG8834967.1"/>
    </source>
</evidence>
<accession>A0ABN7WL20</accession>
<protein>
    <submittedName>
        <fullName evidence="2">39674_t:CDS:1</fullName>
    </submittedName>
</protein>
<evidence type="ECO:0000256" key="1">
    <source>
        <dbReference type="SAM" id="MobiDB-lite"/>
    </source>
</evidence>
<feature type="region of interest" description="Disordered" evidence="1">
    <location>
        <begin position="249"/>
        <end position="297"/>
    </location>
</feature>
<feature type="non-terminal residue" evidence="2">
    <location>
        <position position="1"/>
    </location>
</feature>
<name>A0ABN7WL20_GIGMA</name>
<dbReference type="EMBL" id="CAJVQB010050554">
    <property type="protein sequence ID" value="CAG8834967.1"/>
    <property type="molecule type" value="Genomic_DNA"/>
</dbReference>
<dbReference type="Proteomes" id="UP000789901">
    <property type="component" value="Unassembled WGS sequence"/>
</dbReference>
<feature type="compositionally biased region" description="Polar residues" evidence="1">
    <location>
        <begin position="281"/>
        <end position="297"/>
    </location>
</feature>
<feature type="non-terminal residue" evidence="2">
    <location>
        <position position="297"/>
    </location>
</feature>
<gene>
    <name evidence="2" type="ORF">GMARGA_LOCUS32332</name>
</gene>